<organism evidence="5 6">
    <name type="scientific">Paenibacillus montaniterrae</name>
    <dbReference type="NCBI Taxonomy" id="429341"/>
    <lineage>
        <taxon>Bacteria</taxon>
        <taxon>Bacillati</taxon>
        <taxon>Bacillota</taxon>
        <taxon>Bacilli</taxon>
        <taxon>Bacillales</taxon>
        <taxon>Paenibacillaceae</taxon>
        <taxon>Paenibacillus</taxon>
    </lineage>
</organism>
<dbReference type="GO" id="GO:0008757">
    <property type="term" value="F:S-adenosylmethionine-dependent methyltransferase activity"/>
    <property type="evidence" value="ECO:0007669"/>
    <property type="project" value="InterPro"/>
</dbReference>
<keyword evidence="3" id="KW-0808">Transferase</keyword>
<evidence type="ECO:0000256" key="2">
    <source>
        <dbReference type="ARBA" id="ARBA00022603"/>
    </source>
</evidence>
<feature type="domain" description="Methyltransferase type 11" evidence="4">
    <location>
        <begin position="42"/>
        <end position="134"/>
    </location>
</feature>
<comment type="similarity">
    <text evidence="1">Belongs to the methyltransferase superfamily.</text>
</comment>
<dbReference type="SUPFAM" id="SSF53335">
    <property type="entry name" value="S-adenosyl-L-methionine-dependent methyltransferases"/>
    <property type="match status" value="1"/>
</dbReference>
<evidence type="ECO:0000313" key="5">
    <source>
        <dbReference type="EMBL" id="GIP18430.1"/>
    </source>
</evidence>
<dbReference type="InterPro" id="IPR051052">
    <property type="entry name" value="Diverse_substrate_MTase"/>
</dbReference>
<dbReference type="GO" id="GO:0032259">
    <property type="term" value="P:methylation"/>
    <property type="evidence" value="ECO:0007669"/>
    <property type="project" value="UniProtKB-KW"/>
</dbReference>
<reference evidence="5" key="1">
    <citation type="submission" date="2021-03" db="EMBL/GenBank/DDBJ databases">
        <title>Antimicrobial resistance genes in bacteria isolated from Japanese honey, and their potential for conferring macrolide and lincosamide resistance in the American foulbrood pathogen Paenibacillus larvae.</title>
        <authorList>
            <person name="Okamoto M."/>
            <person name="Kumagai M."/>
            <person name="Kanamori H."/>
            <person name="Takamatsu D."/>
        </authorList>
    </citation>
    <scope>NUCLEOTIDE SEQUENCE</scope>
    <source>
        <strain evidence="5">J40TS1</strain>
    </source>
</reference>
<proteinExistence type="inferred from homology"/>
<name>A0A919YS42_9BACL</name>
<dbReference type="InterPro" id="IPR013216">
    <property type="entry name" value="Methyltransf_11"/>
</dbReference>
<comment type="caution">
    <text evidence="5">The sequence shown here is derived from an EMBL/GenBank/DDBJ whole genome shotgun (WGS) entry which is preliminary data.</text>
</comment>
<dbReference type="PANTHER" id="PTHR44942:SF4">
    <property type="entry name" value="METHYLTRANSFERASE TYPE 11 DOMAIN-CONTAINING PROTEIN"/>
    <property type="match status" value="1"/>
</dbReference>
<dbReference type="Proteomes" id="UP000683139">
    <property type="component" value="Unassembled WGS sequence"/>
</dbReference>
<dbReference type="RefSeq" id="WP_213518824.1">
    <property type="nucleotide sequence ID" value="NZ_BOSE01000008.1"/>
</dbReference>
<evidence type="ECO:0000259" key="4">
    <source>
        <dbReference type="Pfam" id="PF08241"/>
    </source>
</evidence>
<protein>
    <submittedName>
        <fullName evidence="5">Methyltransferase type 11</fullName>
    </submittedName>
</protein>
<dbReference type="InterPro" id="IPR029063">
    <property type="entry name" value="SAM-dependent_MTases_sf"/>
</dbReference>
<accession>A0A919YS42</accession>
<gene>
    <name evidence="5" type="ORF">J40TS1_40720</name>
</gene>
<evidence type="ECO:0000256" key="1">
    <source>
        <dbReference type="ARBA" id="ARBA00008361"/>
    </source>
</evidence>
<dbReference type="Pfam" id="PF08241">
    <property type="entry name" value="Methyltransf_11"/>
    <property type="match status" value="1"/>
</dbReference>
<sequence>MDKRLTFNEDVINYDRWRPHYNAELFTDIAAYAGLERGMKAVEIGCGTGQATKPILDRGCQVTAVEFGEQLAAFTREKFKQYRHLQVLHCEFEQFAEEEAAVDLIYSATAFHWIKAEIGYPKVFRMLKPGAALALFWNRPFVNRSDDPLHQEIQDIYKRYSAAGSWNYTAPMIEQDSKLYQARKEIILSYGFNQLEHKLYKQVRTFDAPGYIALLHTYSDHRALPPEIRQAFMQEIQQAIVDFGNVLHVYDTIDLYLARKP</sequence>
<evidence type="ECO:0000256" key="3">
    <source>
        <dbReference type="ARBA" id="ARBA00022679"/>
    </source>
</evidence>
<dbReference type="CDD" id="cd02440">
    <property type="entry name" value="AdoMet_MTases"/>
    <property type="match status" value="1"/>
</dbReference>
<dbReference type="EMBL" id="BOSE01000008">
    <property type="protein sequence ID" value="GIP18430.1"/>
    <property type="molecule type" value="Genomic_DNA"/>
</dbReference>
<dbReference type="Gene3D" id="3.40.50.150">
    <property type="entry name" value="Vaccinia Virus protein VP39"/>
    <property type="match status" value="1"/>
</dbReference>
<dbReference type="PANTHER" id="PTHR44942">
    <property type="entry name" value="METHYLTRANSF_11 DOMAIN-CONTAINING PROTEIN"/>
    <property type="match status" value="1"/>
</dbReference>
<dbReference type="AlphaFoldDB" id="A0A919YS42"/>
<keyword evidence="2 5" id="KW-0489">Methyltransferase</keyword>
<evidence type="ECO:0000313" key="6">
    <source>
        <dbReference type="Proteomes" id="UP000683139"/>
    </source>
</evidence>
<keyword evidence="6" id="KW-1185">Reference proteome</keyword>